<dbReference type="EMBL" id="SPHZ02000003">
    <property type="protein sequence ID" value="KAF0927393.1"/>
    <property type="molecule type" value="Genomic_DNA"/>
</dbReference>
<reference evidence="2 3" key="1">
    <citation type="submission" date="2019-11" db="EMBL/GenBank/DDBJ databases">
        <title>Whole genome sequence of Oryza granulata.</title>
        <authorList>
            <person name="Li W."/>
        </authorList>
    </citation>
    <scope>NUCLEOTIDE SEQUENCE [LARGE SCALE GENOMIC DNA]</scope>
    <source>
        <strain evidence="3">cv. Menghai</strain>
        <tissue evidence="2">Leaf</tissue>
    </source>
</reference>
<evidence type="ECO:0000313" key="2">
    <source>
        <dbReference type="EMBL" id="KAF0927393.1"/>
    </source>
</evidence>
<keyword evidence="3" id="KW-1185">Reference proteome</keyword>
<feature type="region of interest" description="Disordered" evidence="1">
    <location>
        <begin position="38"/>
        <end position="89"/>
    </location>
</feature>
<sequence>MAQNWKPKEAYSSSPKTKTSHQQPSYLARLLALHLHSRRNQTPPLLGEGRPKDCAVAGGSTEEGAAALEGPAGVEAPRSSETGARRRRE</sequence>
<dbReference type="AlphaFoldDB" id="A0A6G1ERW1"/>
<evidence type="ECO:0000313" key="3">
    <source>
        <dbReference type="Proteomes" id="UP000479710"/>
    </source>
</evidence>
<accession>A0A6G1ERW1</accession>
<proteinExistence type="predicted"/>
<evidence type="ECO:0000256" key="1">
    <source>
        <dbReference type="SAM" id="MobiDB-lite"/>
    </source>
</evidence>
<gene>
    <name evidence="2" type="ORF">E2562_032479</name>
</gene>
<organism evidence="2 3">
    <name type="scientific">Oryza meyeriana var. granulata</name>
    <dbReference type="NCBI Taxonomy" id="110450"/>
    <lineage>
        <taxon>Eukaryota</taxon>
        <taxon>Viridiplantae</taxon>
        <taxon>Streptophyta</taxon>
        <taxon>Embryophyta</taxon>
        <taxon>Tracheophyta</taxon>
        <taxon>Spermatophyta</taxon>
        <taxon>Magnoliopsida</taxon>
        <taxon>Liliopsida</taxon>
        <taxon>Poales</taxon>
        <taxon>Poaceae</taxon>
        <taxon>BOP clade</taxon>
        <taxon>Oryzoideae</taxon>
        <taxon>Oryzeae</taxon>
        <taxon>Oryzinae</taxon>
        <taxon>Oryza</taxon>
        <taxon>Oryza meyeriana</taxon>
    </lineage>
</organism>
<feature type="compositionally biased region" description="Polar residues" evidence="1">
    <location>
        <begin position="11"/>
        <end position="25"/>
    </location>
</feature>
<feature type="compositionally biased region" description="Low complexity" evidence="1">
    <location>
        <begin position="62"/>
        <end position="76"/>
    </location>
</feature>
<name>A0A6G1ERW1_9ORYZ</name>
<comment type="caution">
    <text evidence="2">The sequence shown here is derived from an EMBL/GenBank/DDBJ whole genome shotgun (WGS) entry which is preliminary data.</text>
</comment>
<protein>
    <submittedName>
        <fullName evidence="2">Uncharacterized protein</fullName>
    </submittedName>
</protein>
<feature type="region of interest" description="Disordered" evidence="1">
    <location>
        <begin position="1"/>
        <end position="25"/>
    </location>
</feature>
<dbReference type="Proteomes" id="UP000479710">
    <property type="component" value="Unassembled WGS sequence"/>
</dbReference>